<organism evidence="2 3">
    <name type="scientific">Advenella faeciporci</name>
    <dbReference type="NCBI Taxonomy" id="797535"/>
    <lineage>
        <taxon>Bacteria</taxon>
        <taxon>Pseudomonadati</taxon>
        <taxon>Pseudomonadota</taxon>
        <taxon>Betaproteobacteria</taxon>
        <taxon>Burkholderiales</taxon>
        <taxon>Alcaligenaceae</taxon>
    </lineage>
</organism>
<name>A0A918N0I0_9BURK</name>
<feature type="transmembrane region" description="Helical" evidence="1">
    <location>
        <begin position="238"/>
        <end position="255"/>
    </location>
</feature>
<comment type="caution">
    <text evidence="2">The sequence shown here is derived from an EMBL/GenBank/DDBJ whole genome shotgun (WGS) entry which is preliminary data.</text>
</comment>
<feature type="transmembrane region" description="Helical" evidence="1">
    <location>
        <begin position="193"/>
        <end position="209"/>
    </location>
</feature>
<feature type="transmembrane region" description="Helical" evidence="1">
    <location>
        <begin position="75"/>
        <end position="98"/>
    </location>
</feature>
<feature type="transmembrane region" description="Helical" evidence="1">
    <location>
        <begin position="119"/>
        <end position="145"/>
    </location>
</feature>
<feature type="transmembrane region" description="Helical" evidence="1">
    <location>
        <begin position="371"/>
        <end position="392"/>
    </location>
</feature>
<keyword evidence="1" id="KW-0472">Membrane</keyword>
<keyword evidence="1" id="KW-0812">Transmembrane</keyword>
<keyword evidence="3" id="KW-1185">Reference proteome</keyword>
<keyword evidence="1" id="KW-1133">Transmembrane helix</keyword>
<reference evidence="2" key="2">
    <citation type="submission" date="2020-09" db="EMBL/GenBank/DDBJ databases">
        <authorList>
            <person name="Sun Q."/>
            <person name="Kim S."/>
        </authorList>
    </citation>
    <scope>NUCLEOTIDE SEQUENCE</scope>
    <source>
        <strain evidence="2">KCTC 23732</strain>
    </source>
</reference>
<reference evidence="2" key="1">
    <citation type="journal article" date="2014" name="Int. J. Syst. Evol. Microbiol.">
        <title>Complete genome sequence of Corynebacterium casei LMG S-19264T (=DSM 44701T), isolated from a smear-ripened cheese.</title>
        <authorList>
            <consortium name="US DOE Joint Genome Institute (JGI-PGF)"/>
            <person name="Walter F."/>
            <person name="Albersmeier A."/>
            <person name="Kalinowski J."/>
            <person name="Ruckert C."/>
        </authorList>
    </citation>
    <scope>NUCLEOTIDE SEQUENCE</scope>
    <source>
        <strain evidence="2">KCTC 23732</strain>
    </source>
</reference>
<dbReference type="AlphaFoldDB" id="A0A918N0I0"/>
<dbReference type="EMBL" id="BMYS01000020">
    <property type="protein sequence ID" value="GGW93403.1"/>
    <property type="molecule type" value="Genomic_DNA"/>
</dbReference>
<dbReference type="RefSeq" id="WP_189385774.1">
    <property type="nucleotide sequence ID" value="NZ_BAABFY010000046.1"/>
</dbReference>
<gene>
    <name evidence="2" type="ORF">GCM10011450_24290</name>
</gene>
<feature type="transmembrane region" description="Helical" evidence="1">
    <location>
        <begin position="32"/>
        <end position="55"/>
    </location>
</feature>
<protein>
    <submittedName>
        <fullName evidence="2">Uncharacterized protein</fullName>
    </submittedName>
</protein>
<feature type="transmembrane region" description="Helical" evidence="1">
    <location>
        <begin position="6"/>
        <end position="25"/>
    </location>
</feature>
<accession>A0A918N0I0</accession>
<dbReference type="Proteomes" id="UP000608345">
    <property type="component" value="Unassembled WGS sequence"/>
</dbReference>
<feature type="transmembrane region" description="Helical" evidence="1">
    <location>
        <begin position="430"/>
        <end position="448"/>
    </location>
</feature>
<feature type="transmembrane region" description="Helical" evidence="1">
    <location>
        <begin position="165"/>
        <end position="186"/>
    </location>
</feature>
<evidence type="ECO:0000313" key="3">
    <source>
        <dbReference type="Proteomes" id="UP000608345"/>
    </source>
</evidence>
<evidence type="ECO:0000313" key="2">
    <source>
        <dbReference type="EMBL" id="GGW93403.1"/>
    </source>
</evidence>
<sequence>MLEFLLVLIYSTSLITILFLLFILIKRSEFGILVFFNEIMFLVIGICIYPIFIYFDLVITNETSQYFLNINNTPSLAVALHILLYCLSAFLGYTASLKNKSVGLNFFHTIATYINPSKLFYRLILFGLVIYFIFFQLVGFDTALINASAARSGFLDGFGENQKYLFLKTLAKISLYSVIFLPWILLKKKTKTDYIFIVLYIILLLFTYFNNFGRGMWLEQLIIPFFIIARYKLSPKNFIKLIPLIFLAYIILIYGKTFGHSVSAYFQGETIYKVSTYQADHGFFSTIFNNVSFAWYSIQAGITNFFTNGPYIPKDIVYSIWGFIPVKVLESIGLKDLYYGYVDSGLACVNTRYFSMSDCTIPPLLPGYSAYFFPFIGAIFFGFIKFYLIGILEKMWLHAKKTNYFLICIPYFFYEALSSILNLIPTHTSLIFFTLFLFFTYIGIIKLLRNI</sequence>
<feature type="transmembrane region" description="Helical" evidence="1">
    <location>
        <begin position="404"/>
        <end position="424"/>
    </location>
</feature>
<evidence type="ECO:0000256" key="1">
    <source>
        <dbReference type="SAM" id="Phobius"/>
    </source>
</evidence>
<proteinExistence type="predicted"/>